<keyword evidence="3 9" id="KW-0812">Transmembrane</keyword>
<evidence type="ECO:0000256" key="3">
    <source>
        <dbReference type="ARBA" id="ARBA00022692"/>
    </source>
</evidence>
<keyword evidence="2" id="KW-0813">Transport</keyword>
<keyword evidence="6" id="KW-0811">Translocation</keyword>
<protein>
    <submittedName>
        <fullName evidence="11">Uncharacterized protein</fullName>
    </submittedName>
</protein>
<keyword evidence="10" id="KW-0732">Signal</keyword>
<evidence type="ECO:0000256" key="4">
    <source>
        <dbReference type="ARBA" id="ARBA00022927"/>
    </source>
</evidence>
<keyword evidence="7 9" id="KW-0472">Membrane</keyword>
<dbReference type="AlphaFoldDB" id="A0A8J9T9Z1"/>
<evidence type="ECO:0000313" key="11">
    <source>
        <dbReference type="EMBL" id="CAG9288768.1"/>
    </source>
</evidence>
<dbReference type="InterPro" id="IPR003369">
    <property type="entry name" value="TatA/B/E"/>
</dbReference>
<evidence type="ECO:0000256" key="5">
    <source>
        <dbReference type="ARBA" id="ARBA00022989"/>
    </source>
</evidence>
<evidence type="ECO:0000256" key="2">
    <source>
        <dbReference type="ARBA" id="ARBA00022448"/>
    </source>
</evidence>
<keyword evidence="4" id="KW-0653">Protein transport</keyword>
<evidence type="ECO:0000256" key="7">
    <source>
        <dbReference type="ARBA" id="ARBA00023136"/>
    </source>
</evidence>
<feature type="chain" id="PRO_5035418268" evidence="10">
    <location>
        <begin position="22"/>
        <end position="157"/>
    </location>
</feature>
<feature type="compositionally biased region" description="Basic and acidic residues" evidence="8">
    <location>
        <begin position="128"/>
        <end position="142"/>
    </location>
</feature>
<dbReference type="Gene3D" id="1.20.5.3310">
    <property type="match status" value="1"/>
</dbReference>
<feature type="region of interest" description="Disordered" evidence="8">
    <location>
        <begin position="128"/>
        <end position="157"/>
    </location>
</feature>
<evidence type="ECO:0000256" key="1">
    <source>
        <dbReference type="ARBA" id="ARBA00004167"/>
    </source>
</evidence>
<evidence type="ECO:0000256" key="6">
    <source>
        <dbReference type="ARBA" id="ARBA00023010"/>
    </source>
</evidence>
<evidence type="ECO:0000256" key="9">
    <source>
        <dbReference type="SAM" id="Phobius"/>
    </source>
</evidence>
<gene>
    <name evidence="11" type="ORF">PTTT1_LOCUS39550</name>
</gene>
<evidence type="ECO:0000256" key="8">
    <source>
        <dbReference type="SAM" id="MobiDB-lite"/>
    </source>
</evidence>
<dbReference type="EMBL" id="OU594944">
    <property type="protein sequence ID" value="CAG9288768.1"/>
    <property type="molecule type" value="Genomic_DNA"/>
</dbReference>
<reference evidence="11" key="1">
    <citation type="submission" date="2022-02" db="EMBL/GenBank/DDBJ databases">
        <authorList>
            <person name="Giguere J D."/>
        </authorList>
    </citation>
    <scope>NUCLEOTIDE SEQUENCE</scope>
    <source>
        <strain evidence="11">CCAP 1055/1</strain>
    </source>
</reference>
<dbReference type="Pfam" id="PF02416">
    <property type="entry name" value="TatA_B_E"/>
    <property type="match status" value="1"/>
</dbReference>
<evidence type="ECO:0000256" key="10">
    <source>
        <dbReference type="SAM" id="SignalP"/>
    </source>
</evidence>
<sequence>MRTIHASFLFVLCLLLVLNSAAFLSRLPNQAYPITADITTSPQNKNEVLGSSATKKQAKLLPISVQRQRRSVASIQTMGIFGLGLPEIGIILVAVAFVLGPQTLGKLAKSSATLANEYKEELSRVPDEFKKGLEEGETDARARKAKPVKVLPKEERE</sequence>
<dbReference type="Proteomes" id="UP000836788">
    <property type="component" value="Chromosome 3"/>
</dbReference>
<accession>A0A8J9T9Z1</accession>
<proteinExistence type="predicted"/>
<comment type="subcellular location">
    <subcellularLocation>
        <location evidence="1">Membrane</location>
        <topology evidence="1">Single-pass membrane protein</topology>
    </subcellularLocation>
</comment>
<name>A0A8J9T9Z1_PHATR</name>
<keyword evidence="5 9" id="KW-1133">Transmembrane helix</keyword>
<feature type="signal peptide" evidence="10">
    <location>
        <begin position="1"/>
        <end position="21"/>
    </location>
</feature>
<organism evidence="11">
    <name type="scientific">Phaeodactylum tricornutum</name>
    <name type="common">Diatom</name>
    <dbReference type="NCBI Taxonomy" id="2850"/>
    <lineage>
        <taxon>Eukaryota</taxon>
        <taxon>Sar</taxon>
        <taxon>Stramenopiles</taxon>
        <taxon>Ochrophyta</taxon>
        <taxon>Bacillariophyta</taxon>
        <taxon>Bacillariophyceae</taxon>
        <taxon>Bacillariophycidae</taxon>
        <taxon>Naviculales</taxon>
        <taxon>Phaeodactylaceae</taxon>
        <taxon>Phaeodactylum</taxon>
    </lineage>
</organism>
<feature type="transmembrane region" description="Helical" evidence="9">
    <location>
        <begin position="78"/>
        <end position="99"/>
    </location>
</feature>